<dbReference type="InterPro" id="IPR010982">
    <property type="entry name" value="Lambda_DNA-bd_dom_sf"/>
</dbReference>
<evidence type="ECO:0008006" key="3">
    <source>
        <dbReference type="Google" id="ProtNLM"/>
    </source>
</evidence>
<dbReference type="PANTHER" id="PTHR34475:SF1">
    <property type="entry name" value="CYTOSKELETON PROTEIN RODZ"/>
    <property type="match status" value="1"/>
</dbReference>
<dbReference type="PANTHER" id="PTHR34475">
    <property type="match status" value="1"/>
</dbReference>
<organism evidence="1 2">
    <name type="scientific">Candidatus Uhrbacteria bacterium RIFOXYB2_FULL_57_15</name>
    <dbReference type="NCBI Taxonomy" id="1802422"/>
    <lineage>
        <taxon>Bacteria</taxon>
        <taxon>Candidatus Uhriibacteriota</taxon>
    </lineage>
</organism>
<protein>
    <recommendedName>
        <fullName evidence="3">HTH cro/C1-type domain-containing protein</fullName>
    </recommendedName>
</protein>
<dbReference type="AlphaFoldDB" id="A0A1F7W506"/>
<evidence type="ECO:0000313" key="1">
    <source>
        <dbReference type="EMBL" id="OGL97903.1"/>
    </source>
</evidence>
<dbReference type="Gene3D" id="2.60.40.10">
    <property type="entry name" value="Immunoglobulins"/>
    <property type="match status" value="1"/>
</dbReference>
<dbReference type="InterPro" id="IPR013783">
    <property type="entry name" value="Ig-like_fold"/>
</dbReference>
<dbReference type="InterPro" id="IPR050400">
    <property type="entry name" value="Bact_Cytoskel_RodZ"/>
</dbReference>
<dbReference type="EMBL" id="MGFE01000027">
    <property type="protein sequence ID" value="OGL97903.1"/>
    <property type="molecule type" value="Genomic_DNA"/>
</dbReference>
<sequence>MPFVIRKLNDAQTLGGELRELRRATGLTLSEMEARTKIRKAFIEAFESDRVCDLPESLYARNYLRIYLRGLGVANPTYFIQRWEEARGTCDFVDASRLPRQRVRPVALLVTSRLMKVAGVVAVLLAVSLYVGNEVRSITSAPPLVVMGPEDGLATTTATITVRGETKPGTAIKVNGESVLLNSDGTFETAISLERGLNVIKVEGAKRYSRVSTEYRRVVLEAEKNTALLPSGFNYLP</sequence>
<dbReference type="Pfam" id="PF09136">
    <property type="entry name" value="Glucodextran_B"/>
    <property type="match status" value="1"/>
</dbReference>
<proteinExistence type="predicted"/>
<dbReference type="Pfam" id="PF13413">
    <property type="entry name" value="HTH_25"/>
    <property type="match status" value="1"/>
</dbReference>
<dbReference type="Proteomes" id="UP000176501">
    <property type="component" value="Unassembled WGS sequence"/>
</dbReference>
<gene>
    <name evidence="1" type="ORF">A2304_03180</name>
</gene>
<comment type="caution">
    <text evidence="1">The sequence shown here is derived from an EMBL/GenBank/DDBJ whole genome shotgun (WGS) entry which is preliminary data.</text>
</comment>
<dbReference type="Gene3D" id="1.10.260.40">
    <property type="entry name" value="lambda repressor-like DNA-binding domains"/>
    <property type="match status" value="1"/>
</dbReference>
<dbReference type="CDD" id="cd00093">
    <property type="entry name" value="HTH_XRE"/>
    <property type="match status" value="1"/>
</dbReference>
<evidence type="ECO:0000313" key="2">
    <source>
        <dbReference type="Proteomes" id="UP000176501"/>
    </source>
</evidence>
<dbReference type="GO" id="GO:0003677">
    <property type="term" value="F:DNA binding"/>
    <property type="evidence" value="ECO:0007669"/>
    <property type="project" value="InterPro"/>
</dbReference>
<accession>A0A1F7W506</accession>
<dbReference type="InterPro" id="IPR001387">
    <property type="entry name" value="Cro/C1-type_HTH"/>
</dbReference>
<name>A0A1F7W506_9BACT</name>
<reference evidence="1 2" key="1">
    <citation type="journal article" date="2016" name="Nat. Commun.">
        <title>Thousands of microbial genomes shed light on interconnected biogeochemical processes in an aquifer system.</title>
        <authorList>
            <person name="Anantharaman K."/>
            <person name="Brown C.T."/>
            <person name="Hug L.A."/>
            <person name="Sharon I."/>
            <person name="Castelle C.J."/>
            <person name="Probst A.J."/>
            <person name="Thomas B.C."/>
            <person name="Singh A."/>
            <person name="Wilkins M.J."/>
            <person name="Karaoz U."/>
            <person name="Brodie E.L."/>
            <person name="Williams K.H."/>
            <person name="Hubbard S.S."/>
            <person name="Banfield J.F."/>
        </authorList>
    </citation>
    <scope>NUCLEOTIDE SEQUENCE [LARGE SCALE GENOMIC DNA]</scope>
</reference>